<evidence type="ECO:0000313" key="1">
    <source>
        <dbReference type="EMBL" id="EUB63003.1"/>
    </source>
</evidence>
<dbReference type="OrthoDB" id="6299092at2759"/>
<dbReference type="CTD" id="36337812"/>
<accession>W6UP42</accession>
<keyword evidence="2" id="KW-1185">Reference proteome</keyword>
<evidence type="ECO:0000313" key="2">
    <source>
        <dbReference type="Proteomes" id="UP000019149"/>
    </source>
</evidence>
<dbReference type="GeneID" id="36337812"/>
<dbReference type="AlphaFoldDB" id="W6UP42"/>
<dbReference type="RefSeq" id="XP_024354199.1">
    <property type="nucleotide sequence ID" value="XM_024491346.1"/>
</dbReference>
<gene>
    <name evidence="1" type="ORF">EGR_02097</name>
</gene>
<dbReference type="Proteomes" id="UP000019149">
    <property type="component" value="Unassembled WGS sequence"/>
</dbReference>
<protein>
    <submittedName>
        <fullName evidence="1">Pol polyprotein</fullName>
    </submittedName>
</protein>
<dbReference type="EMBL" id="APAU02000009">
    <property type="protein sequence ID" value="EUB63003.1"/>
    <property type="molecule type" value="Genomic_DNA"/>
</dbReference>
<name>W6UP42_ECHGR</name>
<sequence>MLWNKTAIQAAKFPLCLDLALFAFLRCMSFLLVEEVNDLFDEMPSDKAKNASKLTWVSPITLVKKKTKSLQLCIECRQLNSLIKKDAFPPPHLNDSLDSPHNLKSLQVRLNRAITKQRWDHAVRSTSKRGVLAFFARCVAPRCFSPTSPANPSPTQMTHIKPNYGLLPLCCSQQNNIDQSTKGLPRECYGPFTAIELDSSLTVPVPEHVKTSQMINPSASNWKGRCSMDPWESIKPIWTPDGGERLVTNVANQRHTVLFSPLQSKF</sequence>
<dbReference type="STRING" id="6210.W6UP42"/>
<dbReference type="SUPFAM" id="SSF56672">
    <property type="entry name" value="DNA/RNA polymerases"/>
    <property type="match status" value="1"/>
</dbReference>
<comment type="caution">
    <text evidence="1">The sequence shown here is derived from an EMBL/GenBank/DDBJ whole genome shotgun (WGS) entry which is preliminary data.</text>
</comment>
<proteinExistence type="predicted"/>
<organism evidence="1 2">
    <name type="scientific">Echinococcus granulosus</name>
    <name type="common">Hydatid tapeworm</name>
    <dbReference type="NCBI Taxonomy" id="6210"/>
    <lineage>
        <taxon>Eukaryota</taxon>
        <taxon>Metazoa</taxon>
        <taxon>Spiralia</taxon>
        <taxon>Lophotrochozoa</taxon>
        <taxon>Platyhelminthes</taxon>
        <taxon>Cestoda</taxon>
        <taxon>Eucestoda</taxon>
        <taxon>Cyclophyllidea</taxon>
        <taxon>Taeniidae</taxon>
        <taxon>Echinococcus</taxon>
        <taxon>Echinococcus granulosus group</taxon>
    </lineage>
</organism>
<reference evidence="1 2" key="1">
    <citation type="journal article" date="2013" name="Nat. Genet.">
        <title>The genome of the hydatid tapeworm Echinococcus granulosus.</title>
        <authorList>
            <person name="Zheng H."/>
            <person name="Zhang W."/>
            <person name="Zhang L."/>
            <person name="Zhang Z."/>
            <person name="Li J."/>
            <person name="Lu G."/>
            <person name="Zhu Y."/>
            <person name="Wang Y."/>
            <person name="Huang Y."/>
            <person name="Liu J."/>
            <person name="Kang H."/>
            <person name="Chen J."/>
            <person name="Wang L."/>
            <person name="Chen A."/>
            <person name="Yu S."/>
            <person name="Gao Z."/>
            <person name="Jin L."/>
            <person name="Gu W."/>
            <person name="Wang Z."/>
            <person name="Zhao L."/>
            <person name="Shi B."/>
            <person name="Wen H."/>
            <person name="Lin R."/>
            <person name="Jones M.K."/>
            <person name="Brejova B."/>
            <person name="Vinar T."/>
            <person name="Zhao G."/>
            <person name="McManus D.P."/>
            <person name="Chen Z."/>
            <person name="Zhou Y."/>
            <person name="Wang S."/>
        </authorList>
    </citation>
    <scope>NUCLEOTIDE SEQUENCE [LARGE SCALE GENOMIC DNA]</scope>
</reference>
<dbReference type="InterPro" id="IPR043502">
    <property type="entry name" value="DNA/RNA_pol_sf"/>
</dbReference>
<dbReference type="KEGG" id="egl:EGR_02097"/>
<dbReference type="Gene3D" id="3.10.10.10">
    <property type="entry name" value="HIV Type 1 Reverse Transcriptase, subunit A, domain 1"/>
    <property type="match status" value="1"/>
</dbReference>